<keyword evidence="3 8" id="KW-0719">Serine esterase</keyword>
<dbReference type="PATRIC" id="fig|1310697.3.peg.2669"/>
<dbReference type="GO" id="GO:0046294">
    <property type="term" value="P:formaldehyde catabolic process"/>
    <property type="evidence" value="ECO:0007669"/>
    <property type="project" value="InterPro"/>
</dbReference>
<dbReference type="InterPro" id="IPR029058">
    <property type="entry name" value="AB_hydrolase_fold"/>
</dbReference>
<dbReference type="InterPro" id="IPR000801">
    <property type="entry name" value="Esterase-like"/>
</dbReference>
<comment type="similarity">
    <text evidence="1 8">Belongs to the esterase D family.</text>
</comment>
<dbReference type="MEROPS" id="S09.940"/>
<accession>A0A062IG92</accession>
<evidence type="ECO:0000256" key="4">
    <source>
        <dbReference type="ARBA" id="ARBA00022801"/>
    </source>
</evidence>
<evidence type="ECO:0000313" key="9">
    <source>
        <dbReference type="EMBL" id="KCY17552.1"/>
    </source>
</evidence>
<dbReference type="GO" id="GO:0052689">
    <property type="term" value="F:carboxylic ester hydrolase activity"/>
    <property type="evidence" value="ECO:0007669"/>
    <property type="project" value="UniProtKB-KW"/>
</dbReference>
<evidence type="ECO:0000256" key="6">
    <source>
        <dbReference type="NCBIfam" id="TIGR02821"/>
    </source>
</evidence>
<dbReference type="Pfam" id="PF00756">
    <property type="entry name" value="Esterase"/>
    <property type="match status" value="1"/>
</dbReference>
<sequence length="232" mass="26279">MLYWLSGLTCNEQNFITKAGAQKYAAEHKVIIVAPDTSPRGEDVPDHADYDLGQGAGFYVNAIQAPWSQHFKMYDYIVEELRNLIDLNFPTNQVQSIMGHSMGGHGALVIGLKNPELYKSISAFAPIVAPSQVPWGKKAFTHYLGENETLWKSYDAIELIKNAEVHLPILVDQGTADDFLEEQLRPKLLSDICLEQEYPLTLNLREGYDHSYYFIASFIEKHIEFHGKFLAK</sequence>
<gene>
    <name evidence="9" type="ORF">J596_2780</name>
</gene>
<organism evidence="9 10">
    <name type="scientific">Acinetobacter baumannii 21072</name>
    <dbReference type="NCBI Taxonomy" id="1310697"/>
    <lineage>
        <taxon>Bacteria</taxon>
        <taxon>Pseudomonadati</taxon>
        <taxon>Pseudomonadota</taxon>
        <taxon>Gammaproteobacteria</taxon>
        <taxon>Moraxellales</taxon>
        <taxon>Moraxellaceae</taxon>
        <taxon>Acinetobacter</taxon>
        <taxon>Acinetobacter calcoaceticus/baumannii complex</taxon>
    </lineage>
</organism>
<evidence type="ECO:0000256" key="7">
    <source>
        <dbReference type="PIRSR" id="PIRSR614186-1"/>
    </source>
</evidence>
<dbReference type="AlphaFoldDB" id="A0A062IG92"/>
<feature type="active site" description="Charge relay system" evidence="7">
    <location>
        <position position="210"/>
    </location>
</feature>
<evidence type="ECO:0000256" key="3">
    <source>
        <dbReference type="ARBA" id="ARBA00022487"/>
    </source>
</evidence>
<proteinExistence type="inferred from homology"/>
<comment type="function">
    <text evidence="8">Serine hydrolase involved in the detoxification of formaldehyde.</text>
</comment>
<dbReference type="EC" id="3.1.2.12" evidence="2 6"/>
<dbReference type="GO" id="GO:0005829">
    <property type="term" value="C:cytosol"/>
    <property type="evidence" value="ECO:0007669"/>
    <property type="project" value="TreeGrafter"/>
</dbReference>
<dbReference type="PANTHER" id="PTHR10061:SF0">
    <property type="entry name" value="S-FORMYLGLUTATHIONE HYDROLASE"/>
    <property type="match status" value="1"/>
</dbReference>
<feature type="active site" description="Charge relay system" evidence="7">
    <location>
        <position position="101"/>
    </location>
</feature>
<protein>
    <recommendedName>
        <fullName evidence="2 6">S-formylglutathione hydrolase</fullName>
        <ecNumber evidence="2 6">3.1.2.12</ecNumber>
    </recommendedName>
</protein>
<dbReference type="GO" id="GO:0018738">
    <property type="term" value="F:S-formylglutathione hydrolase activity"/>
    <property type="evidence" value="ECO:0007669"/>
    <property type="project" value="UniProtKB-UniRule"/>
</dbReference>
<dbReference type="Gene3D" id="3.40.50.1820">
    <property type="entry name" value="alpha/beta hydrolase"/>
    <property type="match status" value="1"/>
</dbReference>
<dbReference type="EMBL" id="JMOD01000055">
    <property type="protein sequence ID" value="KCY17552.1"/>
    <property type="molecule type" value="Genomic_DNA"/>
</dbReference>
<evidence type="ECO:0000313" key="10">
    <source>
        <dbReference type="Proteomes" id="UP000027327"/>
    </source>
</evidence>
<evidence type="ECO:0000256" key="8">
    <source>
        <dbReference type="RuleBase" id="RU363068"/>
    </source>
</evidence>
<name>A0A062IG92_ACIBA</name>
<comment type="caution">
    <text evidence="9">The sequence shown here is derived from an EMBL/GenBank/DDBJ whole genome shotgun (WGS) entry which is preliminary data.</text>
</comment>
<dbReference type="FunFam" id="3.40.50.1820:FF:000002">
    <property type="entry name" value="S-formylglutathione hydrolase"/>
    <property type="match status" value="1"/>
</dbReference>
<dbReference type="PANTHER" id="PTHR10061">
    <property type="entry name" value="S-FORMYLGLUTATHIONE HYDROLASE"/>
    <property type="match status" value="1"/>
</dbReference>
<dbReference type="InterPro" id="IPR014186">
    <property type="entry name" value="S-formylglutathione_hydrol"/>
</dbReference>
<reference evidence="9 10" key="1">
    <citation type="submission" date="2014-04" db="EMBL/GenBank/DDBJ databases">
        <title>Comparative genomics and transcriptomics to identify genetic mechanisms underlying the emergence of carbapenem resistant Acinetobacter baumannii (CRAb).</title>
        <authorList>
            <person name="Harris A.D."/>
            <person name="Johnson K.J."/>
            <person name="George J."/>
            <person name="Nadendla S."/>
            <person name="Daugherty S.C."/>
            <person name="Parankush S."/>
            <person name="Sadzewicz L."/>
            <person name="Tallon L."/>
            <person name="Sengamalay N."/>
            <person name="Hazen T.H."/>
            <person name="Rasko D.A."/>
        </authorList>
    </citation>
    <scope>NUCLEOTIDE SEQUENCE [LARGE SCALE GENOMIC DNA]</scope>
    <source>
        <strain evidence="9 10">21072</strain>
    </source>
</reference>
<comment type="catalytic activity">
    <reaction evidence="5 8">
        <text>S-formylglutathione + H2O = formate + glutathione + H(+)</text>
        <dbReference type="Rhea" id="RHEA:14961"/>
        <dbReference type="ChEBI" id="CHEBI:15377"/>
        <dbReference type="ChEBI" id="CHEBI:15378"/>
        <dbReference type="ChEBI" id="CHEBI:15740"/>
        <dbReference type="ChEBI" id="CHEBI:57688"/>
        <dbReference type="ChEBI" id="CHEBI:57925"/>
        <dbReference type="EC" id="3.1.2.12"/>
    </reaction>
</comment>
<dbReference type="NCBIfam" id="TIGR02821">
    <property type="entry name" value="fghA_ester_D"/>
    <property type="match status" value="1"/>
</dbReference>
<feature type="active site" description="Charge relay system" evidence="7">
    <location>
        <position position="177"/>
    </location>
</feature>
<evidence type="ECO:0000256" key="5">
    <source>
        <dbReference type="ARBA" id="ARBA00047590"/>
    </source>
</evidence>
<evidence type="ECO:0000256" key="2">
    <source>
        <dbReference type="ARBA" id="ARBA00012479"/>
    </source>
</evidence>
<keyword evidence="4 8" id="KW-0378">Hydrolase</keyword>
<dbReference type="Proteomes" id="UP000027327">
    <property type="component" value="Unassembled WGS sequence"/>
</dbReference>
<dbReference type="SUPFAM" id="SSF53474">
    <property type="entry name" value="alpha/beta-Hydrolases"/>
    <property type="match status" value="1"/>
</dbReference>
<evidence type="ECO:0000256" key="1">
    <source>
        <dbReference type="ARBA" id="ARBA00005622"/>
    </source>
</evidence>